<evidence type="ECO:0000313" key="2">
    <source>
        <dbReference type="Proteomes" id="UP000190625"/>
    </source>
</evidence>
<keyword evidence="2" id="KW-1185">Reference proteome</keyword>
<name>A0A1T4KRE6_9FIRM</name>
<protein>
    <submittedName>
        <fullName evidence="1">NADP-reducing hydrogenase subunit HndB</fullName>
    </submittedName>
</protein>
<accession>A0A1T4KRE6</accession>
<dbReference type="SUPFAM" id="SSF52833">
    <property type="entry name" value="Thioredoxin-like"/>
    <property type="match status" value="1"/>
</dbReference>
<gene>
    <name evidence="1" type="ORF">SAMN02745118_00887</name>
</gene>
<dbReference type="Proteomes" id="UP000190625">
    <property type="component" value="Unassembled WGS sequence"/>
</dbReference>
<dbReference type="InterPro" id="IPR036249">
    <property type="entry name" value="Thioredoxin-like_sf"/>
</dbReference>
<dbReference type="RefSeq" id="WP_078809376.1">
    <property type="nucleotide sequence ID" value="NZ_FUWM01000006.1"/>
</dbReference>
<reference evidence="2" key="1">
    <citation type="submission" date="2017-02" db="EMBL/GenBank/DDBJ databases">
        <authorList>
            <person name="Varghese N."/>
            <person name="Submissions S."/>
        </authorList>
    </citation>
    <scope>NUCLEOTIDE SEQUENCE [LARGE SCALE GENOMIC DNA]</scope>
    <source>
        <strain evidence="2">ATCC BAA-73</strain>
    </source>
</reference>
<sequence length="120" mass="13410">MKSLAELQKLKESVETKIKLRHQEESIRVIVGMGTCGIAAGAREVITKLGEEIERRELGDVTLTQVGCMGLCEKEPIIKIEKTDGTKRTYGEIKADRVAKLVTQDIVNDQEIQEWLIGDN</sequence>
<dbReference type="OrthoDB" id="9800692at2"/>
<evidence type="ECO:0000313" key="1">
    <source>
        <dbReference type="EMBL" id="SJZ44940.1"/>
    </source>
</evidence>
<dbReference type="STRING" id="142842.SAMN02745118_00887"/>
<dbReference type="EMBL" id="FUWM01000006">
    <property type="protein sequence ID" value="SJZ44940.1"/>
    <property type="molecule type" value="Genomic_DNA"/>
</dbReference>
<proteinExistence type="predicted"/>
<dbReference type="Gene3D" id="3.40.30.10">
    <property type="entry name" value="Glutaredoxin"/>
    <property type="match status" value="1"/>
</dbReference>
<dbReference type="CDD" id="cd02980">
    <property type="entry name" value="TRX_Fd_family"/>
    <property type="match status" value="1"/>
</dbReference>
<organism evidence="1 2">
    <name type="scientific">Selenihalanaerobacter shriftii</name>
    <dbReference type="NCBI Taxonomy" id="142842"/>
    <lineage>
        <taxon>Bacteria</taxon>
        <taxon>Bacillati</taxon>
        <taxon>Bacillota</taxon>
        <taxon>Clostridia</taxon>
        <taxon>Halanaerobiales</taxon>
        <taxon>Halobacteroidaceae</taxon>
        <taxon>Selenihalanaerobacter</taxon>
    </lineage>
</organism>
<dbReference type="Pfam" id="PF01257">
    <property type="entry name" value="2Fe-2S_thioredx"/>
    <property type="match status" value="1"/>
</dbReference>
<dbReference type="AlphaFoldDB" id="A0A1T4KRE6"/>